<accession>A0A8C6HNV3</accession>
<dbReference type="Ensembl" id="ENSMSIT00000029944.1">
    <property type="protein sequence ID" value="ENSMSIP00000023749.1"/>
    <property type="gene ID" value="ENSMSIG00000020110.1"/>
</dbReference>
<keyword evidence="2" id="KW-1185">Reference proteome</keyword>
<reference evidence="1" key="1">
    <citation type="submission" date="2025-08" db="UniProtKB">
        <authorList>
            <consortium name="Ensembl"/>
        </authorList>
    </citation>
    <scope>IDENTIFICATION</scope>
</reference>
<protein>
    <submittedName>
        <fullName evidence="1">Uncharacterized protein</fullName>
    </submittedName>
</protein>
<evidence type="ECO:0000313" key="2">
    <source>
        <dbReference type="Proteomes" id="UP000694415"/>
    </source>
</evidence>
<evidence type="ECO:0000313" key="1">
    <source>
        <dbReference type="Ensembl" id="ENSMSIP00000023749.1"/>
    </source>
</evidence>
<dbReference type="Proteomes" id="UP000694415">
    <property type="component" value="Unplaced"/>
</dbReference>
<name>A0A8C6HNV3_MUSSI</name>
<reference evidence="1" key="2">
    <citation type="submission" date="2025-09" db="UniProtKB">
        <authorList>
            <consortium name="Ensembl"/>
        </authorList>
    </citation>
    <scope>IDENTIFICATION</scope>
</reference>
<sequence length="110" mass="12386">VTRHLVGEQSFWGPLWEDSLTESKAYDKKSRADLARMKTLQRFHLCVPSTSLIGCFCAKASRTVIYMCSAEANTFPGTHKGLTPLRTFHVTLAREKEISLTSVHTWSSLL</sequence>
<dbReference type="AlphaFoldDB" id="A0A8C6HNV3"/>
<organism evidence="1 2">
    <name type="scientific">Mus spicilegus</name>
    <name type="common">Mound-building mouse</name>
    <dbReference type="NCBI Taxonomy" id="10103"/>
    <lineage>
        <taxon>Eukaryota</taxon>
        <taxon>Metazoa</taxon>
        <taxon>Chordata</taxon>
        <taxon>Craniata</taxon>
        <taxon>Vertebrata</taxon>
        <taxon>Euteleostomi</taxon>
        <taxon>Mammalia</taxon>
        <taxon>Eutheria</taxon>
        <taxon>Euarchontoglires</taxon>
        <taxon>Glires</taxon>
        <taxon>Rodentia</taxon>
        <taxon>Myomorpha</taxon>
        <taxon>Muroidea</taxon>
        <taxon>Muridae</taxon>
        <taxon>Murinae</taxon>
        <taxon>Mus</taxon>
        <taxon>Mus</taxon>
    </lineage>
</organism>
<proteinExistence type="predicted"/>